<dbReference type="AlphaFoldDB" id="A0A812MMG7"/>
<keyword evidence="2" id="KW-1185">Reference proteome</keyword>
<comment type="caution">
    <text evidence="1">The sequence shown here is derived from an EMBL/GenBank/DDBJ whole genome shotgun (WGS) entry which is preliminary data.</text>
</comment>
<protein>
    <submittedName>
        <fullName evidence="1">Uncharacterized protein</fullName>
    </submittedName>
</protein>
<organism evidence="1 2">
    <name type="scientific">Symbiodinium necroappetens</name>
    <dbReference type="NCBI Taxonomy" id="1628268"/>
    <lineage>
        <taxon>Eukaryota</taxon>
        <taxon>Sar</taxon>
        <taxon>Alveolata</taxon>
        <taxon>Dinophyceae</taxon>
        <taxon>Suessiales</taxon>
        <taxon>Symbiodiniaceae</taxon>
        <taxon>Symbiodinium</taxon>
    </lineage>
</organism>
<proteinExistence type="predicted"/>
<sequence length="749" mass="82648">MLQAKIKRERAFDYTVIIAIGSDGSLELGNLRRISAEEHDQSLLLVISEIISSGAEEAELLFWRKLVLSVSMSFERHSTPMSSFIRSAIVNLRNNVADEFEAVLRSGPQRIMELMLFRKRLEAAKGGAKITNEQVYEAWIRDIPNRESKVLEKVNLEFVCAAQKIYSRLLQDGDLRGLVFELEEGWGKASPFSQLGALEKVVQKATPISWTLRTVKYMLEAQIAFPRDINASTLDPARGKGLITLFNFKHELLQHVLTSFLESLPMPFDDKKEIRDRCASHELFRDNSRSENLQWQSTVSEAARKVIAFLKADVYGVTNDGHYKTSLRGTIVFKDLLTQCAHLADSLDEITALANKGISAPAAAEGEVVPSTAAAVPDTSFVGPKIAAVDDSNELGRWQEHIQTTMDQFVKLIPNTGSSFTELAAALGNTVVKSCRPYDANLPPTAPSQGSVMLYMDTKTMGEASALPHCRLPPFQKSWVTTFLHAFVKARFEGVGEDPSQEGELMRGDIVAILDGGREGLTSQITSVFTNYAATSGSSMMTKTRNPFYVVYSLEGIADSRERIRGICNQMESMNVFSLDGLWLPKRKRIVFEGANNGNVFSPVAGLGLDHKDTWLVSPADRKKVYTSSTKILVGGTVTDPPAKPQCNAGEPISWHLTHPSLYLEVLNAFNVKVMVQALAMDHLMAMKRLVFTLRRPGVRHSFPASVAASQVHRASYPFRGNRCEWGSPGAFEGQDSGGALQSHAGSRA</sequence>
<dbReference type="OrthoDB" id="408437at2759"/>
<reference evidence="1" key="1">
    <citation type="submission" date="2021-02" db="EMBL/GenBank/DDBJ databases">
        <authorList>
            <person name="Dougan E. K."/>
            <person name="Rhodes N."/>
            <person name="Thang M."/>
            <person name="Chan C."/>
        </authorList>
    </citation>
    <scope>NUCLEOTIDE SEQUENCE</scope>
</reference>
<dbReference type="Proteomes" id="UP000601435">
    <property type="component" value="Unassembled WGS sequence"/>
</dbReference>
<evidence type="ECO:0000313" key="2">
    <source>
        <dbReference type="Proteomes" id="UP000601435"/>
    </source>
</evidence>
<accession>A0A812MMG7</accession>
<evidence type="ECO:0000313" key="1">
    <source>
        <dbReference type="EMBL" id="CAE7261571.1"/>
    </source>
</evidence>
<dbReference type="EMBL" id="CAJNJA010010727">
    <property type="protein sequence ID" value="CAE7261571.1"/>
    <property type="molecule type" value="Genomic_DNA"/>
</dbReference>
<gene>
    <name evidence="1" type="ORF">SNEC2469_LOCUS5989</name>
</gene>
<name>A0A812MMG7_9DINO</name>